<dbReference type="OrthoDB" id="9802264at2"/>
<dbReference type="InterPro" id="IPR050093">
    <property type="entry name" value="ABC_SmlMolc_Importer"/>
</dbReference>
<evidence type="ECO:0000256" key="1">
    <source>
        <dbReference type="ARBA" id="ARBA00022448"/>
    </source>
</evidence>
<dbReference type="SUPFAM" id="SSF52540">
    <property type="entry name" value="P-loop containing nucleoside triphosphate hydrolases"/>
    <property type="match status" value="1"/>
</dbReference>
<dbReference type="InterPro" id="IPR017871">
    <property type="entry name" value="ABC_transporter-like_CS"/>
</dbReference>
<proteinExistence type="predicted"/>
<dbReference type="InterPro" id="IPR027417">
    <property type="entry name" value="P-loop_NTPase"/>
</dbReference>
<keyword evidence="3 5" id="KW-0067">ATP-binding</keyword>
<dbReference type="PROSITE" id="PS00211">
    <property type="entry name" value="ABC_TRANSPORTER_1"/>
    <property type="match status" value="1"/>
</dbReference>
<keyword evidence="1" id="KW-0813">Transport</keyword>
<dbReference type="InterPro" id="IPR003439">
    <property type="entry name" value="ABC_transporter-like_ATP-bd"/>
</dbReference>
<gene>
    <name evidence="5" type="primary">sugC</name>
    <name evidence="5" type="ORF">EC9_23200</name>
</gene>
<dbReference type="InterPro" id="IPR003593">
    <property type="entry name" value="AAA+_ATPase"/>
</dbReference>
<organism evidence="5 6">
    <name type="scientific">Rosistilla ulvae</name>
    <dbReference type="NCBI Taxonomy" id="1930277"/>
    <lineage>
        <taxon>Bacteria</taxon>
        <taxon>Pseudomonadati</taxon>
        <taxon>Planctomycetota</taxon>
        <taxon>Planctomycetia</taxon>
        <taxon>Pirellulales</taxon>
        <taxon>Pirellulaceae</taxon>
        <taxon>Rosistilla</taxon>
    </lineage>
</organism>
<evidence type="ECO:0000256" key="3">
    <source>
        <dbReference type="ARBA" id="ARBA00022840"/>
    </source>
</evidence>
<dbReference type="Proteomes" id="UP000319557">
    <property type="component" value="Chromosome"/>
</dbReference>
<dbReference type="Gene3D" id="3.40.50.300">
    <property type="entry name" value="P-loop containing nucleotide triphosphate hydrolases"/>
    <property type="match status" value="1"/>
</dbReference>
<dbReference type="PANTHER" id="PTHR42781">
    <property type="entry name" value="SPERMIDINE/PUTRESCINE IMPORT ATP-BINDING PROTEIN POTA"/>
    <property type="match status" value="1"/>
</dbReference>
<evidence type="ECO:0000256" key="2">
    <source>
        <dbReference type="ARBA" id="ARBA00022741"/>
    </source>
</evidence>
<dbReference type="GO" id="GO:0005524">
    <property type="term" value="F:ATP binding"/>
    <property type="evidence" value="ECO:0007669"/>
    <property type="project" value="UniProtKB-KW"/>
</dbReference>
<feature type="domain" description="ABC transporter" evidence="4">
    <location>
        <begin position="2"/>
        <end position="217"/>
    </location>
</feature>
<keyword evidence="5" id="KW-0378">Hydrolase</keyword>
<dbReference type="EMBL" id="CP036261">
    <property type="protein sequence ID" value="QDS88133.1"/>
    <property type="molecule type" value="Genomic_DNA"/>
</dbReference>
<dbReference type="PANTHER" id="PTHR42781:SF4">
    <property type="entry name" value="SPERMIDINE_PUTRESCINE IMPORT ATP-BINDING PROTEIN POTA"/>
    <property type="match status" value="1"/>
</dbReference>
<dbReference type="Pfam" id="PF00005">
    <property type="entry name" value="ABC_tran"/>
    <property type="match status" value="1"/>
</dbReference>
<dbReference type="EC" id="3.6.3.-" evidence="5"/>
<sequence length="217" mass="23630">MIKIEDATIAAGSFSLRGLNLHVERGEYAVVMGKTGIGKTTILESICGLRKLRRGTIKIADVDVTRWSAADRNVGYVPQDLALFPTMTVRQHLQFAMWLRKTDTTKMEQRVTEIAGLLQIASLLDRSVRGLSGGEAQRVALGRALTYGPSVLLLDEPLSALDADTRLAAQSMLREINRQTGVTVLHVTHSQAEAQSLADRWFCIANDAGAANVQVST</sequence>
<keyword evidence="6" id="KW-1185">Reference proteome</keyword>
<dbReference type="GO" id="GO:0016887">
    <property type="term" value="F:ATP hydrolysis activity"/>
    <property type="evidence" value="ECO:0007669"/>
    <property type="project" value="InterPro"/>
</dbReference>
<name>A0A517LZT8_9BACT</name>
<evidence type="ECO:0000313" key="6">
    <source>
        <dbReference type="Proteomes" id="UP000319557"/>
    </source>
</evidence>
<evidence type="ECO:0000313" key="5">
    <source>
        <dbReference type="EMBL" id="QDS88133.1"/>
    </source>
</evidence>
<keyword evidence="2" id="KW-0547">Nucleotide-binding</keyword>
<dbReference type="KEGG" id="ruv:EC9_23200"/>
<reference evidence="5 6" key="1">
    <citation type="submission" date="2019-02" db="EMBL/GenBank/DDBJ databases">
        <title>Deep-cultivation of Planctomycetes and their phenomic and genomic characterization uncovers novel biology.</title>
        <authorList>
            <person name="Wiegand S."/>
            <person name="Jogler M."/>
            <person name="Boedeker C."/>
            <person name="Pinto D."/>
            <person name="Vollmers J."/>
            <person name="Rivas-Marin E."/>
            <person name="Kohn T."/>
            <person name="Peeters S.H."/>
            <person name="Heuer A."/>
            <person name="Rast P."/>
            <person name="Oberbeckmann S."/>
            <person name="Bunk B."/>
            <person name="Jeske O."/>
            <person name="Meyerdierks A."/>
            <person name="Storesund J.E."/>
            <person name="Kallscheuer N."/>
            <person name="Luecker S."/>
            <person name="Lage O.M."/>
            <person name="Pohl T."/>
            <person name="Merkel B.J."/>
            <person name="Hornburger P."/>
            <person name="Mueller R.-W."/>
            <person name="Bruemmer F."/>
            <person name="Labrenz M."/>
            <person name="Spormann A.M."/>
            <person name="Op den Camp H."/>
            <person name="Overmann J."/>
            <person name="Amann R."/>
            <person name="Jetten M.S.M."/>
            <person name="Mascher T."/>
            <person name="Medema M.H."/>
            <person name="Devos D.P."/>
            <person name="Kaster A.-K."/>
            <person name="Ovreas L."/>
            <person name="Rohde M."/>
            <person name="Galperin M.Y."/>
            <person name="Jogler C."/>
        </authorList>
    </citation>
    <scope>NUCLEOTIDE SEQUENCE [LARGE SCALE GENOMIC DNA]</scope>
    <source>
        <strain evidence="5 6">EC9</strain>
    </source>
</reference>
<dbReference type="RefSeq" id="WP_145345104.1">
    <property type="nucleotide sequence ID" value="NZ_CP036261.1"/>
</dbReference>
<protein>
    <submittedName>
        <fullName evidence="5">Trehalose import ATP-binding protein SugC</fullName>
        <ecNumber evidence="5">3.6.3.-</ecNumber>
    </submittedName>
</protein>
<dbReference type="SMART" id="SM00382">
    <property type="entry name" value="AAA"/>
    <property type="match status" value="1"/>
</dbReference>
<dbReference type="AlphaFoldDB" id="A0A517LZT8"/>
<dbReference type="PROSITE" id="PS50893">
    <property type="entry name" value="ABC_TRANSPORTER_2"/>
    <property type="match status" value="1"/>
</dbReference>
<evidence type="ECO:0000259" key="4">
    <source>
        <dbReference type="PROSITE" id="PS50893"/>
    </source>
</evidence>
<accession>A0A517LZT8</accession>